<feature type="transmembrane region" description="Helical" evidence="8">
    <location>
        <begin position="178"/>
        <end position="195"/>
    </location>
</feature>
<feature type="transmembrane region" description="Helical" evidence="8">
    <location>
        <begin position="6"/>
        <end position="29"/>
    </location>
</feature>
<evidence type="ECO:0000313" key="9">
    <source>
        <dbReference type="EMBL" id="EAS62290.1"/>
    </source>
</evidence>
<evidence type="ECO:0000256" key="1">
    <source>
        <dbReference type="ARBA" id="ARBA00004429"/>
    </source>
</evidence>
<keyword evidence="7 8" id="KW-0472">Membrane</keyword>
<keyword evidence="6 8" id="KW-1133">Transmembrane helix</keyword>
<feature type="transmembrane region" description="Helical" evidence="8">
    <location>
        <begin position="403"/>
        <end position="422"/>
    </location>
</feature>
<dbReference type="Proteomes" id="UP000001603">
    <property type="component" value="Unassembled WGS sequence"/>
</dbReference>
<keyword evidence="4" id="KW-0997">Cell inner membrane</keyword>
<evidence type="ECO:0000256" key="8">
    <source>
        <dbReference type="SAM" id="Phobius"/>
    </source>
</evidence>
<feature type="transmembrane region" description="Helical" evidence="8">
    <location>
        <begin position="434"/>
        <end position="454"/>
    </location>
</feature>
<dbReference type="eggNOG" id="COG0814">
    <property type="taxonomic scope" value="Bacteria"/>
</dbReference>
<comment type="subcellular location">
    <subcellularLocation>
        <location evidence="1">Cell inner membrane</location>
        <topology evidence="1">Multi-pass membrane protein</topology>
    </subcellularLocation>
</comment>
<dbReference type="PANTHER" id="PTHR35334:SF2">
    <property type="entry name" value="SERINE TRANSPORTER SDAC"/>
    <property type="match status" value="1"/>
</dbReference>
<name>Q1ZJD1_PHOAS</name>
<reference evidence="9 10" key="1">
    <citation type="journal article" date="2009" name="Proc. Natl. Acad. Sci. U.S.A.">
        <title>The genomic basis of trophic strategy in marine bacteria.</title>
        <authorList>
            <person name="Lauro F.M."/>
            <person name="McDougald D."/>
            <person name="Thomas T."/>
            <person name="Williams T.J."/>
            <person name="Egan S."/>
            <person name="Rice S."/>
            <person name="DeMaere M.Z."/>
            <person name="Ting L."/>
            <person name="Ertan H."/>
            <person name="Johnson J."/>
            <person name="Ferriera S."/>
            <person name="Lapidus A."/>
            <person name="Anderson I."/>
            <person name="Kyrpides N."/>
            <person name="Munk A.C."/>
            <person name="Detter C."/>
            <person name="Han C.S."/>
            <person name="Brown M.V."/>
            <person name="Robb F.T."/>
            <person name="Kjelleberg S."/>
            <person name="Cavicchioli R."/>
        </authorList>
    </citation>
    <scope>NUCLEOTIDE SEQUENCE [LARGE SCALE GENOMIC DNA]</scope>
    <source>
        <strain evidence="9 10">S14</strain>
    </source>
</reference>
<accession>Q1ZJD1</accession>
<dbReference type="GO" id="GO:0005886">
    <property type="term" value="C:plasma membrane"/>
    <property type="evidence" value="ECO:0007669"/>
    <property type="project" value="UniProtKB-SubCell"/>
</dbReference>
<comment type="caution">
    <text evidence="9">The sequence shown here is derived from an EMBL/GenBank/DDBJ whole genome shotgun (WGS) entry which is preliminary data.</text>
</comment>
<feature type="transmembrane region" description="Helical" evidence="8">
    <location>
        <begin position="287"/>
        <end position="306"/>
    </location>
</feature>
<evidence type="ECO:0000256" key="6">
    <source>
        <dbReference type="ARBA" id="ARBA00022989"/>
    </source>
</evidence>
<feature type="transmembrane region" description="Helical" evidence="8">
    <location>
        <begin position="138"/>
        <end position="158"/>
    </location>
</feature>
<proteinExistence type="predicted"/>
<sequence>MGISFIGVMFVSLILKLVGCGFILAAAFYSIREFPVSLTTTQEYPEHEVTTRLSKWTQHDTRWMLSLFGTSVGAGILFLPINIGSGGFWSLVIMALLAGPMTFWAHRGLARFVLSSSSSDADFTDVVEEHFGSRYGRLISALYFLSIFPILLIYGVGLTNTVDSFIVHQLGWQAPSRVLLSGGLVFLMITVMLAGEKAMLKAFEVIVYPLAFILAGISIYLIPSWHIPNLNFSQSITEFSSSLWLSIPVVVFAFSYTPVVSGFVNAQRRQYGDHAHRKSETILKRTSMMLITFVLFFVFSCVLSLSPEQLQHAKMDNVSVLSYLANVKDSHFIMLLGPLIAFIAITSSFLGHFMGARESFNGIVAKQTSLPLKTIDKIGVVIMFFSIWFAAVMNPSILGMMEALSGPVIAMILFIMPMLAVYRIESLKMYRGKISTWFILLMGCLAVAAIIFSLV</sequence>
<organism evidence="9 10">
    <name type="scientific">Photobacterium angustum (strain S14 / CCUG 15956)</name>
    <name type="common">Vibrio sp. (strain S14 / CCUG 15956)</name>
    <dbReference type="NCBI Taxonomy" id="314292"/>
    <lineage>
        <taxon>Bacteria</taxon>
        <taxon>Pseudomonadati</taxon>
        <taxon>Pseudomonadota</taxon>
        <taxon>Gammaproteobacteria</taxon>
        <taxon>Vibrionales</taxon>
        <taxon>Vibrionaceae</taxon>
        <taxon>Photobacterium</taxon>
    </lineage>
</organism>
<feature type="transmembrane region" description="Helical" evidence="8">
    <location>
        <begin position="374"/>
        <end position="391"/>
    </location>
</feature>
<evidence type="ECO:0000256" key="5">
    <source>
        <dbReference type="ARBA" id="ARBA00022692"/>
    </source>
</evidence>
<evidence type="ECO:0000256" key="4">
    <source>
        <dbReference type="ARBA" id="ARBA00022519"/>
    </source>
</evidence>
<dbReference type="InterPro" id="IPR018227">
    <property type="entry name" value="Amino_acid_transport_2"/>
</dbReference>
<keyword evidence="3" id="KW-1003">Cell membrane</keyword>
<protein>
    <submittedName>
        <fullName evidence="9">Putative serine transporter</fullName>
    </submittedName>
</protein>
<dbReference type="GO" id="GO:0003333">
    <property type="term" value="P:amino acid transmembrane transport"/>
    <property type="evidence" value="ECO:0007669"/>
    <property type="project" value="InterPro"/>
</dbReference>
<dbReference type="PANTHER" id="PTHR35334">
    <property type="entry name" value="SERINE TRANSPORTER"/>
    <property type="match status" value="1"/>
</dbReference>
<dbReference type="EMBL" id="AAOJ01000025">
    <property type="protein sequence ID" value="EAS62290.1"/>
    <property type="molecule type" value="Genomic_DNA"/>
</dbReference>
<keyword evidence="5 8" id="KW-0812">Transmembrane</keyword>
<evidence type="ECO:0000256" key="2">
    <source>
        <dbReference type="ARBA" id="ARBA00022448"/>
    </source>
</evidence>
<evidence type="ECO:0000256" key="7">
    <source>
        <dbReference type="ARBA" id="ARBA00023136"/>
    </source>
</evidence>
<feature type="transmembrane region" description="Helical" evidence="8">
    <location>
        <begin position="332"/>
        <end position="353"/>
    </location>
</feature>
<evidence type="ECO:0000256" key="3">
    <source>
        <dbReference type="ARBA" id="ARBA00022475"/>
    </source>
</evidence>
<dbReference type="HOGENOM" id="CLU_052043_1_1_6"/>
<feature type="transmembrane region" description="Helical" evidence="8">
    <location>
        <begin position="202"/>
        <end position="223"/>
    </location>
</feature>
<dbReference type="AlphaFoldDB" id="Q1ZJD1"/>
<keyword evidence="2" id="KW-0813">Transport</keyword>
<feature type="transmembrane region" description="Helical" evidence="8">
    <location>
        <begin position="243"/>
        <end position="266"/>
    </location>
</feature>
<feature type="transmembrane region" description="Helical" evidence="8">
    <location>
        <begin position="87"/>
        <end position="105"/>
    </location>
</feature>
<evidence type="ECO:0000313" key="10">
    <source>
        <dbReference type="Proteomes" id="UP000001603"/>
    </source>
</evidence>
<gene>
    <name evidence="9" type="ORF">VAS14_16424</name>
</gene>